<dbReference type="AlphaFoldDB" id="A0A2P2NY92"/>
<protein>
    <submittedName>
        <fullName evidence="1">Uncharacterized protein</fullName>
    </submittedName>
</protein>
<sequence length="44" mass="5001">MVQSFNQMLDKQFSALHTLNKLTKSGPVLRICKAYKLRFTASNA</sequence>
<evidence type="ECO:0000313" key="1">
    <source>
        <dbReference type="EMBL" id="MBX47371.1"/>
    </source>
</evidence>
<organism evidence="1">
    <name type="scientific">Rhizophora mucronata</name>
    <name type="common">Asiatic mangrove</name>
    <dbReference type="NCBI Taxonomy" id="61149"/>
    <lineage>
        <taxon>Eukaryota</taxon>
        <taxon>Viridiplantae</taxon>
        <taxon>Streptophyta</taxon>
        <taxon>Embryophyta</taxon>
        <taxon>Tracheophyta</taxon>
        <taxon>Spermatophyta</taxon>
        <taxon>Magnoliopsida</taxon>
        <taxon>eudicotyledons</taxon>
        <taxon>Gunneridae</taxon>
        <taxon>Pentapetalae</taxon>
        <taxon>rosids</taxon>
        <taxon>fabids</taxon>
        <taxon>Malpighiales</taxon>
        <taxon>Rhizophoraceae</taxon>
        <taxon>Rhizophora</taxon>
    </lineage>
</organism>
<proteinExistence type="predicted"/>
<reference evidence="1" key="1">
    <citation type="submission" date="2018-02" db="EMBL/GenBank/DDBJ databases">
        <title>Rhizophora mucronata_Transcriptome.</title>
        <authorList>
            <person name="Meera S.P."/>
            <person name="Sreeshan A."/>
            <person name="Augustine A."/>
        </authorList>
    </citation>
    <scope>NUCLEOTIDE SEQUENCE</scope>
    <source>
        <tissue evidence="1">Leaf</tissue>
    </source>
</reference>
<name>A0A2P2NY92_RHIMU</name>
<dbReference type="EMBL" id="GGEC01066887">
    <property type="protein sequence ID" value="MBX47371.1"/>
    <property type="molecule type" value="Transcribed_RNA"/>
</dbReference>
<accession>A0A2P2NY92</accession>